<protein>
    <recommendedName>
        <fullName evidence="5">Arrestin C-terminal-like domain-containing protein</fullName>
    </recommendedName>
</protein>
<evidence type="ECO:0000259" key="1">
    <source>
        <dbReference type="Pfam" id="PF00339"/>
    </source>
</evidence>
<feature type="domain" description="Arrestin-like N-terminal" evidence="1">
    <location>
        <begin position="14"/>
        <end position="143"/>
    </location>
</feature>
<dbReference type="OrthoDB" id="290614at2759"/>
<comment type="caution">
    <text evidence="3">The sequence shown here is derived from an EMBL/GenBank/DDBJ whole genome shotgun (WGS) entry which is preliminary data.</text>
</comment>
<dbReference type="PANTHER" id="PTHR11188:SF17">
    <property type="entry name" value="FI21816P1"/>
    <property type="match status" value="1"/>
</dbReference>
<evidence type="ECO:0000259" key="2">
    <source>
        <dbReference type="Pfam" id="PF02752"/>
    </source>
</evidence>
<sequence length="361" mass="40314">MGNKSGSEFGGIMIRTEKSLYFAGDIVKGNIYLHIIKPGYHGNIVQFSIVGKEKTQWTTGSGKHRTTHYGKNVFHRDAVVINTFLDENLMVGQFVFPFELHLPPNLPGSFTYHHATLASLNYKVKARVISTSKSINDIKNKQEIIIREPIKEILQVSSKQETANLTTWCCKQQGVSSISATVQKNLYFPGEFVQITYEVDNSNCKLNIENVDIMIVNKLNLRSNSGSQCHLEFNLNALSHNGVQQGQKIQPSQSKGISLQLINSQYLLALTPSTTGNFVNSSYYVKIIPNFEGCTCCSSKPIVLVPITVLAVLPQDYAQPIVQPENWQPQAFQPLIIKSNSVDPFNNNNNNFKQMANPMNS</sequence>
<evidence type="ECO:0000313" key="3">
    <source>
        <dbReference type="EMBL" id="CAD8062611.1"/>
    </source>
</evidence>
<name>A0A8S1L7D2_9CILI</name>
<evidence type="ECO:0008006" key="5">
    <source>
        <dbReference type="Google" id="ProtNLM"/>
    </source>
</evidence>
<feature type="domain" description="Arrestin C-terminal-like" evidence="2">
    <location>
        <begin position="174"/>
        <end position="311"/>
    </location>
</feature>
<dbReference type="GO" id="GO:0015031">
    <property type="term" value="P:protein transport"/>
    <property type="evidence" value="ECO:0007669"/>
    <property type="project" value="TreeGrafter"/>
</dbReference>
<accession>A0A8S1L7D2</accession>
<gene>
    <name evidence="3" type="ORF">PSON_ATCC_30995.1.T0160429</name>
</gene>
<dbReference type="InterPro" id="IPR011022">
    <property type="entry name" value="Arrestin_C-like"/>
</dbReference>
<dbReference type="InterPro" id="IPR011021">
    <property type="entry name" value="Arrestin-like_N"/>
</dbReference>
<dbReference type="Pfam" id="PF00339">
    <property type="entry name" value="Arrestin_N"/>
    <property type="match status" value="1"/>
</dbReference>
<dbReference type="GO" id="GO:0005737">
    <property type="term" value="C:cytoplasm"/>
    <property type="evidence" value="ECO:0007669"/>
    <property type="project" value="TreeGrafter"/>
</dbReference>
<dbReference type="PANTHER" id="PTHR11188">
    <property type="entry name" value="ARRESTIN DOMAIN CONTAINING PROTEIN"/>
    <property type="match status" value="1"/>
</dbReference>
<dbReference type="AlphaFoldDB" id="A0A8S1L7D2"/>
<evidence type="ECO:0000313" key="4">
    <source>
        <dbReference type="Proteomes" id="UP000692954"/>
    </source>
</evidence>
<dbReference type="InterPro" id="IPR050357">
    <property type="entry name" value="Arrestin_domain-protein"/>
</dbReference>
<proteinExistence type="predicted"/>
<dbReference type="Proteomes" id="UP000692954">
    <property type="component" value="Unassembled WGS sequence"/>
</dbReference>
<dbReference type="Pfam" id="PF02752">
    <property type="entry name" value="Arrestin_C"/>
    <property type="match status" value="1"/>
</dbReference>
<reference evidence="3" key="1">
    <citation type="submission" date="2021-01" db="EMBL/GenBank/DDBJ databases">
        <authorList>
            <consortium name="Genoscope - CEA"/>
            <person name="William W."/>
        </authorList>
    </citation>
    <scope>NUCLEOTIDE SEQUENCE</scope>
</reference>
<keyword evidence="4" id="KW-1185">Reference proteome</keyword>
<dbReference type="EMBL" id="CAJJDN010000016">
    <property type="protein sequence ID" value="CAD8062611.1"/>
    <property type="molecule type" value="Genomic_DNA"/>
</dbReference>
<organism evidence="3 4">
    <name type="scientific">Paramecium sonneborni</name>
    <dbReference type="NCBI Taxonomy" id="65129"/>
    <lineage>
        <taxon>Eukaryota</taxon>
        <taxon>Sar</taxon>
        <taxon>Alveolata</taxon>
        <taxon>Ciliophora</taxon>
        <taxon>Intramacronucleata</taxon>
        <taxon>Oligohymenophorea</taxon>
        <taxon>Peniculida</taxon>
        <taxon>Parameciidae</taxon>
        <taxon>Paramecium</taxon>
    </lineage>
</organism>